<accession>A0A7S1EYK1</accession>
<keyword evidence="1" id="KW-0732">Signal</keyword>
<dbReference type="AlphaFoldDB" id="A0A7S1EYK1"/>
<sequence>MWGSRAVALAALVVHVSVVHARKIMARNFTSPALEEDALLVDEGGPPTLAGLTQRTIGTPDILQEAAALGGEGESQRVTLPALARTEALFWLHIPKCGSSFANAVLHTTSTCPNTPTDFTFDMTTMGYGVNETLRGYCPELIFSSVGHFGSHDALGSISTKALGSVVTLLRDPEQRILSAFNDNYHDWVSSTPPENELEFATYNAGCQLRMLVRNDPAQRTFAPACRHTLPTDKEVALGQKILRRDFSFVGITDQYDLSVCLFRFMFGGPCLPSMFSNVHKGASQSTTFVNTSATLYDTSVLQSFTDTADRALYDRGVLIFDQLLLQYDVTEDACQACYAST</sequence>
<name>A0A7S1EYK1_NOCSC</name>
<evidence type="ECO:0008006" key="3">
    <source>
        <dbReference type="Google" id="ProtNLM"/>
    </source>
</evidence>
<feature type="chain" id="PRO_5030799355" description="Sulfotransferase domain-containing protein" evidence="1">
    <location>
        <begin position="22"/>
        <end position="342"/>
    </location>
</feature>
<evidence type="ECO:0000313" key="2">
    <source>
        <dbReference type="EMBL" id="CAD8831745.1"/>
    </source>
</evidence>
<evidence type="ECO:0000256" key="1">
    <source>
        <dbReference type="SAM" id="SignalP"/>
    </source>
</evidence>
<dbReference type="EMBL" id="HBFQ01008693">
    <property type="protein sequence ID" value="CAD8831745.1"/>
    <property type="molecule type" value="Transcribed_RNA"/>
</dbReference>
<dbReference type="InterPro" id="IPR027417">
    <property type="entry name" value="P-loop_NTPase"/>
</dbReference>
<protein>
    <recommendedName>
        <fullName evidence="3">Sulfotransferase domain-containing protein</fullName>
    </recommendedName>
</protein>
<dbReference type="Gene3D" id="3.40.50.300">
    <property type="entry name" value="P-loop containing nucleotide triphosphate hydrolases"/>
    <property type="match status" value="1"/>
</dbReference>
<reference evidence="2" key="1">
    <citation type="submission" date="2021-01" db="EMBL/GenBank/DDBJ databases">
        <authorList>
            <person name="Corre E."/>
            <person name="Pelletier E."/>
            <person name="Niang G."/>
            <person name="Scheremetjew M."/>
            <person name="Finn R."/>
            <person name="Kale V."/>
            <person name="Holt S."/>
            <person name="Cochrane G."/>
            <person name="Meng A."/>
            <person name="Brown T."/>
            <person name="Cohen L."/>
        </authorList>
    </citation>
    <scope>NUCLEOTIDE SEQUENCE</scope>
</reference>
<organism evidence="2">
    <name type="scientific">Noctiluca scintillans</name>
    <name type="common">Sea sparkle</name>
    <name type="synonym">Red tide dinoflagellate</name>
    <dbReference type="NCBI Taxonomy" id="2966"/>
    <lineage>
        <taxon>Eukaryota</taxon>
        <taxon>Sar</taxon>
        <taxon>Alveolata</taxon>
        <taxon>Dinophyceae</taxon>
        <taxon>Noctilucales</taxon>
        <taxon>Noctilucaceae</taxon>
        <taxon>Noctiluca</taxon>
    </lineage>
</organism>
<feature type="signal peptide" evidence="1">
    <location>
        <begin position="1"/>
        <end position="21"/>
    </location>
</feature>
<proteinExistence type="predicted"/>
<gene>
    <name evidence="2" type="ORF">NSCI0253_LOCUS6092</name>
</gene>